<accession>A0A1R0FB44</accession>
<sequence length="338" mass="37188">MIRYLRSKATAVSIIAGICGILLILWAWQLPPFISSIETTDNAYVKGFVTMISPQVAGNISSVKIKDYERVKEGELLIEIEDRIFKQRVEQAVAVLDSKKAALASSYQQEESAKADIRSAEAAFTKSELNWKRVEPLTQRGVSSQSSEDSARADRDQKSAELEVRVQALKKILVDREGLKADVESAEAAVELAKIDLDHTKIYSPRDGRVGEVGAKLGQYVTAGTQLLAVVPDDVWIVANYKETQCANMKIGQPVVFSVDALDGYKMKGHVVRFSPAAGSEFAVLKPDNATGNFTKVAQRIPVRIEVDPDQKYIDRLIPGMSVIPHVDTSVDPVKDKK</sequence>
<dbReference type="InterPro" id="IPR058625">
    <property type="entry name" value="MdtA-like_BSH"/>
</dbReference>
<feature type="coiled-coil region" evidence="1">
    <location>
        <begin position="169"/>
        <end position="196"/>
    </location>
</feature>
<feature type="domain" description="CusB-like beta-barrel" evidence="5">
    <location>
        <begin position="235"/>
        <end position="278"/>
    </location>
</feature>
<keyword evidence="3" id="KW-0472">Membrane</keyword>
<evidence type="ECO:0000259" key="5">
    <source>
        <dbReference type="Pfam" id="PF25954"/>
    </source>
</evidence>
<dbReference type="EMBL" id="LXYT01000001">
    <property type="protein sequence ID" value="OLY44204.1"/>
    <property type="molecule type" value="Genomic_DNA"/>
</dbReference>
<dbReference type="PANTHER" id="PTHR30386:SF24">
    <property type="entry name" value="MULTIDRUG RESISTANCE EFFLUX PUMP"/>
    <property type="match status" value="1"/>
</dbReference>
<dbReference type="AlphaFoldDB" id="A0A1R0FB44"/>
<keyword evidence="1" id="KW-0175">Coiled coil</keyword>
<feature type="domain" description="Multidrug resistance protein MdtA-like barrel-sandwich hybrid" evidence="4">
    <location>
        <begin position="52"/>
        <end position="231"/>
    </location>
</feature>
<keyword evidence="7" id="KW-1185">Reference proteome</keyword>
<gene>
    <name evidence="6" type="ORF">PEB0149_016710</name>
</gene>
<name>A0A1R0FB44_9HYPH</name>
<feature type="region of interest" description="Disordered" evidence="2">
    <location>
        <begin position="138"/>
        <end position="157"/>
    </location>
</feature>
<feature type="transmembrane region" description="Helical" evidence="3">
    <location>
        <begin position="9"/>
        <end position="28"/>
    </location>
</feature>
<dbReference type="Pfam" id="PF25917">
    <property type="entry name" value="BSH_RND"/>
    <property type="match status" value="1"/>
</dbReference>
<keyword evidence="3" id="KW-1133">Transmembrane helix</keyword>
<dbReference type="InterPro" id="IPR050739">
    <property type="entry name" value="MFP"/>
</dbReference>
<dbReference type="Gene3D" id="2.40.30.170">
    <property type="match status" value="1"/>
</dbReference>
<reference evidence="6 7" key="1">
    <citation type="submission" date="2016-12" db="EMBL/GenBank/DDBJ databases">
        <title>Comparative genomics of Bartonella apis.</title>
        <authorList>
            <person name="Engel P."/>
        </authorList>
    </citation>
    <scope>NUCLEOTIDE SEQUENCE [LARGE SCALE GENOMIC DNA]</scope>
    <source>
        <strain evidence="6 7">PEB0149</strain>
    </source>
</reference>
<dbReference type="Pfam" id="PF25954">
    <property type="entry name" value="Beta-barrel_RND_2"/>
    <property type="match status" value="1"/>
</dbReference>
<dbReference type="Proteomes" id="UP000187344">
    <property type="component" value="Unassembled WGS sequence"/>
</dbReference>
<evidence type="ECO:0000256" key="1">
    <source>
        <dbReference type="SAM" id="Coils"/>
    </source>
</evidence>
<dbReference type="PANTHER" id="PTHR30386">
    <property type="entry name" value="MEMBRANE FUSION SUBUNIT OF EMRAB-TOLC MULTIDRUG EFFLUX PUMP"/>
    <property type="match status" value="1"/>
</dbReference>
<dbReference type="Gene3D" id="1.10.287.470">
    <property type="entry name" value="Helix hairpin bin"/>
    <property type="match status" value="1"/>
</dbReference>
<comment type="caution">
    <text evidence="6">The sequence shown here is derived from an EMBL/GenBank/DDBJ whole genome shotgun (WGS) entry which is preliminary data.</text>
</comment>
<evidence type="ECO:0000313" key="6">
    <source>
        <dbReference type="EMBL" id="OLY44204.1"/>
    </source>
</evidence>
<dbReference type="SUPFAM" id="SSF111369">
    <property type="entry name" value="HlyD-like secretion proteins"/>
    <property type="match status" value="3"/>
</dbReference>
<dbReference type="OrthoDB" id="9811754at2"/>
<evidence type="ECO:0000256" key="3">
    <source>
        <dbReference type="SAM" id="Phobius"/>
    </source>
</evidence>
<keyword evidence="3" id="KW-0812">Transmembrane</keyword>
<evidence type="ECO:0000313" key="7">
    <source>
        <dbReference type="Proteomes" id="UP000187344"/>
    </source>
</evidence>
<evidence type="ECO:0000256" key="2">
    <source>
        <dbReference type="SAM" id="MobiDB-lite"/>
    </source>
</evidence>
<dbReference type="RefSeq" id="WP_075869357.1">
    <property type="nucleotide sequence ID" value="NZ_CALYQA010000002.1"/>
</dbReference>
<proteinExistence type="predicted"/>
<evidence type="ECO:0000259" key="4">
    <source>
        <dbReference type="Pfam" id="PF25917"/>
    </source>
</evidence>
<dbReference type="InterPro" id="IPR058792">
    <property type="entry name" value="Beta-barrel_RND_2"/>
</dbReference>
<organism evidence="6 7">
    <name type="scientific">Bartonella apis</name>
    <dbReference type="NCBI Taxonomy" id="1686310"/>
    <lineage>
        <taxon>Bacteria</taxon>
        <taxon>Pseudomonadati</taxon>
        <taxon>Pseudomonadota</taxon>
        <taxon>Alphaproteobacteria</taxon>
        <taxon>Hyphomicrobiales</taxon>
        <taxon>Bartonellaceae</taxon>
        <taxon>Bartonella</taxon>
    </lineage>
</organism>
<protein>
    <submittedName>
        <fullName evidence="6">Multidrug resistance efflux pump</fullName>
    </submittedName>
</protein>